<organism evidence="1 2">
    <name type="scientific">Adonisia turfae CCMR0082</name>
    <dbReference type="NCBI Taxonomy" id="2304604"/>
    <lineage>
        <taxon>Bacteria</taxon>
        <taxon>Bacillati</taxon>
        <taxon>Cyanobacteriota</taxon>
        <taxon>Adonisia</taxon>
        <taxon>Adonisia turfae</taxon>
    </lineage>
</organism>
<evidence type="ECO:0000313" key="2">
    <source>
        <dbReference type="Proteomes" id="UP000473574"/>
    </source>
</evidence>
<dbReference type="RefSeq" id="WP_163662040.1">
    <property type="nucleotide sequence ID" value="NZ_QZCE01000002.1"/>
</dbReference>
<reference evidence="1 2" key="1">
    <citation type="journal article" date="2020" name="Microb. Ecol.">
        <title>Ecogenomics of the Marine Benthic Filamentous Cyanobacterium Adonisia.</title>
        <authorList>
            <person name="Walter J.M."/>
            <person name="Coutinho F.H."/>
            <person name="Leomil L."/>
            <person name="Hargreaves P.I."/>
            <person name="Campeao M.E."/>
            <person name="Vieira V.V."/>
            <person name="Silva B.S."/>
            <person name="Fistarol G.O."/>
            <person name="Salomon P.S."/>
            <person name="Sawabe T."/>
            <person name="Mino S."/>
            <person name="Hosokawa M."/>
            <person name="Miyashita H."/>
            <person name="Maruyama F."/>
            <person name="van Verk M.C."/>
            <person name="Dutilh B.E."/>
            <person name="Thompson C.C."/>
            <person name="Thompson F.L."/>
        </authorList>
    </citation>
    <scope>NUCLEOTIDE SEQUENCE [LARGE SCALE GENOMIC DNA]</scope>
    <source>
        <strain evidence="1 2">CCMR0082</strain>
    </source>
</reference>
<dbReference type="Proteomes" id="UP000473574">
    <property type="component" value="Unassembled WGS sequence"/>
</dbReference>
<gene>
    <name evidence="1" type="ORF">D0962_09380</name>
</gene>
<comment type="caution">
    <text evidence="1">The sequence shown here is derived from an EMBL/GenBank/DDBJ whole genome shotgun (WGS) entry which is preliminary data.</text>
</comment>
<dbReference type="EMBL" id="QZCE01000002">
    <property type="protein sequence ID" value="NEZ62992.1"/>
    <property type="molecule type" value="Genomic_DNA"/>
</dbReference>
<protein>
    <submittedName>
        <fullName evidence="1">Uncharacterized protein</fullName>
    </submittedName>
</protein>
<sequence length="81" mass="9186">MTPESVIVTSQYAINWSIVGRRKLVTEPKQKKARKGQIALHVDKGWLRLRWNHQGKRYTMAVGLLNTPANRSLAEAKGGHH</sequence>
<accession>A0A6M0S559</accession>
<proteinExistence type="predicted"/>
<name>A0A6M0S559_9CYAN</name>
<evidence type="ECO:0000313" key="1">
    <source>
        <dbReference type="EMBL" id="NEZ62992.1"/>
    </source>
</evidence>
<dbReference type="AlphaFoldDB" id="A0A6M0S559"/>